<name>A0A8H7NCH3_BIOOC</name>
<gene>
    <name evidence="3" type="ORF">IM811_011871</name>
</gene>
<comment type="caution">
    <text evidence="3">The sequence shown here is derived from an EMBL/GenBank/DDBJ whole genome shotgun (WGS) entry which is preliminary data.</text>
</comment>
<feature type="signal peptide" evidence="2">
    <location>
        <begin position="1"/>
        <end position="18"/>
    </location>
</feature>
<dbReference type="SUPFAM" id="SSF53254">
    <property type="entry name" value="Phosphoglycerate mutase-like"/>
    <property type="match status" value="1"/>
</dbReference>
<evidence type="ECO:0008006" key="5">
    <source>
        <dbReference type="Google" id="ProtNLM"/>
    </source>
</evidence>
<dbReference type="EMBL" id="JADCTT010000004">
    <property type="protein sequence ID" value="KAF9753113.1"/>
    <property type="molecule type" value="Genomic_DNA"/>
</dbReference>
<keyword evidence="2" id="KW-0732">Signal</keyword>
<dbReference type="InterPro" id="IPR029033">
    <property type="entry name" value="His_PPase_superfam"/>
</dbReference>
<feature type="region of interest" description="Disordered" evidence="1">
    <location>
        <begin position="80"/>
        <end position="120"/>
    </location>
</feature>
<sequence length="120" mass="12821">MHRSTLLALGLVAGQAVAETVHGVVVFSRHGDRTSKHYSGYGLTSLGASQNFQVGSDYRARYLEAGLSIRSWASRLMNTSPRRSLPVLPPAASSPTRPRPSSRACTLPWPASTRSSPSAS</sequence>
<evidence type="ECO:0000256" key="1">
    <source>
        <dbReference type="SAM" id="MobiDB-lite"/>
    </source>
</evidence>
<evidence type="ECO:0000313" key="3">
    <source>
        <dbReference type="EMBL" id="KAF9753113.1"/>
    </source>
</evidence>
<accession>A0A8H7NCH3</accession>
<protein>
    <recommendedName>
        <fullName evidence="5">Acid phosphatase</fullName>
    </recommendedName>
</protein>
<dbReference type="Gene3D" id="3.40.50.1240">
    <property type="entry name" value="Phosphoglycerate mutase-like"/>
    <property type="match status" value="1"/>
</dbReference>
<evidence type="ECO:0000313" key="4">
    <source>
        <dbReference type="Proteomes" id="UP000616885"/>
    </source>
</evidence>
<dbReference type="AlphaFoldDB" id="A0A8H7NCH3"/>
<feature type="chain" id="PRO_5034882847" description="Acid phosphatase" evidence="2">
    <location>
        <begin position="19"/>
        <end position="120"/>
    </location>
</feature>
<proteinExistence type="predicted"/>
<organism evidence="3 4">
    <name type="scientific">Bionectria ochroleuca</name>
    <name type="common">Gliocladium roseum</name>
    <dbReference type="NCBI Taxonomy" id="29856"/>
    <lineage>
        <taxon>Eukaryota</taxon>
        <taxon>Fungi</taxon>
        <taxon>Dikarya</taxon>
        <taxon>Ascomycota</taxon>
        <taxon>Pezizomycotina</taxon>
        <taxon>Sordariomycetes</taxon>
        <taxon>Hypocreomycetidae</taxon>
        <taxon>Hypocreales</taxon>
        <taxon>Bionectriaceae</taxon>
        <taxon>Clonostachys</taxon>
    </lineage>
</organism>
<reference evidence="3" key="1">
    <citation type="submission" date="2020-10" db="EMBL/GenBank/DDBJ databases">
        <title>High-Quality Genome Resource of Clonostachys rosea strain S41 by Oxford Nanopore Long-Read Sequencing.</title>
        <authorList>
            <person name="Wang H."/>
        </authorList>
    </citation>
    <scope>NUCLEOTIDE SEQUENCE</scope>
    <source>
        <strain evidence="3">S41</strain>
    </source>
</reference>
<feature type="compositionally biased region" description="Low complexity" evidence="1">
    <location>
        <begin position="84"/>
        <end position="104"/>
    </location>
</feature>
<evidence type="ECO:0000256" key="2">
    <source>
        <dbReference type="SAM" id="SignalP"/>
    </source>
</evidence>
<dbReference type="Proteomes" id="UP000616885">
    <property type="component" value="Unassembled WGS sequence"/>
</dbReference>